<dbReference type="EMBL" id="VJOY01000037">
    <property type="protein sequence ID" value="TRX72721.1"/>
    <property type="molecule type" value="Genomic_DNA"/>
</dbReference>
<protein>
    <submittedName>
        <fullName evidence="1">Uncharacterized protein</fullName>
    </submittedName>
</protein>
<gene>
    <name evidence="1" type="ORF">FM069_21435</name>
</gene>
<dbReference type="AlphaFoldDB" id="A0A553GT97"/>
<organism evidence="1 2">
    <name type="scientific">Pseudomonas mangiferae</name>
    <dbReference type="NCBI Taxonomy" id="2593654"/>
    <lineage>
        <taxon>Bacteria</taxon>
        <taxon>Pseudomonadati</taxon>
        <taxon>Pseudomonadota</taxon>
        <taxon>Gammaproteobacteria</taxon>
        <taxon>Pseudomonadales</taxon>
        <taxon>Pseudomonadaceae</taxon>
        <taxon>Pseudomonas</taxon>
    </lineage>
</organism>
<accession>A0A553GT97</accession>
<keyword evidence="2" id="KW-1185">Reference proteome</keyword>
<reference evidence="1 2" key="1">
    <citation type="submission" date="2019-07" db="EMBL/GenBank/DDBJ databases">
        <title>Pseudomonas mangiferae sp. nov., isolated from bark of mango tree in Thailand.</title>
        <authorList>
            <person name="Srisuk N."/>
            <person name="Anurat P."/>
        </authorList>
    </citation>
    <scope>NUCLEOTIDE SEQUENCE [LARGE SCALE GENOMIC DNA]</scope>
    <source>
        <strain evidence="1 2">DMKU_BBB3-04</strain>
    </source>
</reference>
<proteinExistence type="predicted"/>
<name>A0A553GT97_9PSED</name>
<dbReference type="RefSeq" id="WP_143490442.1">
    <property type="nucleotide sequence ID" value="NZ_VJOY01000037.1"/>
</dbReference>
<dbReference type="Proteomes" id="UP000315235">
    <property type="component" value="Unassembled WGS sequence"/>
</dbReference>
<sequence length="135" mass="15691">MKLTVEQYKRLCSAHNSEQRDAFIALACREWRGAEHRLMAGFPTLDDRTLTAWVTTCYDECFSEDILEKQIVLNYCFQILRAVNLGAQREFVQGLRSYFRSEYTSRRRALEWIAFVVGGAHDYQAAQSDEGLTHE</sequence>
<evidence type="ECO:0000313" key="2">
    <source>
        <dbReference type="Proteomes" id="UP000315235"/>
    </source>
</evidence>
<comment type="caution">
    <text evidence="1">The sequence shown here is derived from an EMBL/GenBank/DDBJ whole genome shotgun (WGS) entry which is preliminary data.</text>
</comment>
<dbReference type="OrthoDB" id="9898437at2"/>
<evidence type="ECO:0000313" key="1">
    <source>
        <dbReference type="EMBL" id="TRX72721.1"/>
    </source>
</evidence>